<dbReference type="Gene3D" id="2.40.50.140">
    <property type="entry name" value="Nucleic acid-binding proteins"/>
    <property type="match status" value="1"/>
</dbReference>
<keyword evidence="5" id="KW-0436">Ligase</keyword>
<keyword evidence="2 3" id="KW-0694">RNA-binding</keyword>
<dbReference type="AlphaFoldDB" id="A0A6B2FZW7"/>
<dbReference type="InterPro" id="IPR051270">
    <property type="entry name" value="Tyrosine-tRNA_ligase_regulator"/>
</dbReference>
<dbReference type="InterPro" id="IPR012340">
    <property type="entry name" value="NA-bd_OB-fold"/>
</dbReference>
<dbReference type="SUPFAM" id="SSF50249">
    <property type="entry name" value="Nucleic acid-binding proteins"/>
    <property type="match status" value="1"/>
</dbReference>
<evidence type="ECO:0000256" key="3">
    <source>
        <dbReference type="PROSITE-ProRule" id="PRU00209"/>
    </source>
</evidence>
<proteinExistence type="predicted"/>
<evidence type="ECO:0000313" key="5">
    <source>
        <dbReference type="EMBL" id="NDJ95866.1"/>
    </source>
</evidence>
<organism evidence="5">
    <name type="scientific">Myxobolus squamalis</name>
    <name type="common">Myxosporean</name>
    <dbReference type="NCBI Taxonomy" id="59785"/>
    <lineage>
        <taxon>Eukaryota</taxon>
        <taxon>Metazoa</taxon>
        <taxon>Cnidaria</taxon>
        <taxon>Myxozoa</taxon>
        <taxon>Myxosporea</taxon>
        <taxon>Bivalvulida</taxon>
        <taxon>Platysporina</taxon>
        <taxon>Myxobolidae</taxon>
        <taxon>Myxobolus</taxon>
    </lineage>
</organism>
<dbReference type="GO" id="GO:0016874">
    <property type="term" value="F:ligase activity"/>
    <property type="evidence" value="ECO:0007669"/>
    <property type="project" value="UniProtKB-KW"/>
</dbReference>
<evidence type="ECO:0000256" key="2">
    <source>
        <dbReference type="ARBA" id="ARBA00022884"/>
    </source>
</evidence>
<name>A0A6B2FZW7_MYXSQ</name>
<sequence length="167" mass="18613">MIVGEIKSIEQHPTHEKYKIFTVNIALNEPIIVCDCSDPSFSPDLMLKKIIVVTNTSPKIVGSIVSKALIIFIKNELNSKICDVEYLSPPDDCIPGDQIYFSTYPPKKNFTQIKIDDNILGMITNNTVVTENCSVEYLNGHLTSYKGLVKSNLKNGTLDFCPLSNIE</sequence>
<dbReference type="GO" id="GO:0000049">
    <property type="term" value="F:tRNA binding"/>
    <property type="evidence" value="ECO:0007669"/>
    <property type="project" value="UniProtKB-UniRule"/>
</dbReference>
<dbReference type="PANTHER" id="PTHR11586:SF37">
    <property type="entry name" value="TRNA-BINDING DOMAIN-CONTAINING PROTEIN"/>
    <property type="match status" value="1"/>
</dbReference>
<dbReference type="InterPro" id="IPR002547">
    <property type="entry name" value="tRNA-bd_dom"/>
</dbReference>
<accession>A0A6B2FZW7</accession>
<dbReference type="PROSITE" id="PS50886">
    <property type="entry name" value="TRBD"/>
    <property type="match status" value="1"/>
</dbReference>
<evidence type="ECO:0000259" key="4">
    <source>
        <dbReference type="PROSITE" id="PS50886"/>
    </source>
</evidence>
<dbReference type="PANTHER" id="PTHR11586">
    <property type="entry name" value="TRNA-AMINOACYLATION COFACTOR ARC1 FAMILY MEMBER"/>
    <property type="match status" value="1"/>
</dbReference>
<dbReference type="Pfam" id="PF01588">
    <property type="entry name" value="tRNA_bind"/>
    <property type="match status" value="1"/>
</dbReference>
<dbReference type="EMBL" id="GHBR01000287">
    <property type="protein sequence ID" value="NDJ95866.1"/>
    <property type="molecule type" value="Transcribed_RNA"/>
</dbReference>
<feature type="domain" description="TRNA-binding" evidence="4">
    <location>
        <begin position="1"/>
        <end position="100"/>
    </location>
</feature>
<keyword evidence="1 3" id="KW-0820">tRNA-binding</keyword>
<reference evidence="5" key="1">
    <citation type="submission" date="2018-11" db="EMBL/GenBank/DDBJ databases">
        <title>Myxobolus squamalis genome and transcriptome.</title>
        <authorList>
            <person name="Yahalomi D."/>
            <person name="Atkinson S.D."/>
            <person name="Neuhof M."/>
            <person name="Chang E.S."/>
            <person name="Philippe H."/>
            <person name="Cartwright P."/>
            <person name="Bartholomew J.L."/>
            <person name="Huchon D."/>
        </authorList>
    </citation>
    <scope>NUCLEOTIDE SEQUENCE</scope>
    <source>
        <strain evidence="5">71B08</strain>
        <tissue evidence="5">Whole</tissue>
    </source>
</reference>
<protein>
    <submittedName>
        <fullName evidence="5">Tyrosine--tRNA ligase, cytoplasmic (Trinotate prediction)</fullName>
    </submittedName>
</protein>
<evidence type="ECO:0000256" key="1">
    <source>
        <dbReference type="ARBA" id="ARBA00022555"/>
    </source>
</evidence>